<proteinExistence type="predicted"/>
<dbReference type="OrthoDB" id="9784466at2"/>
<dbReference type="PANTHER" id="PTHR43344:SF13">
    <property type="entry name" value="PHOSPHATASE RV3661-RELATED"/>
    <property type="match status" value="1"/>
</dbReference>
<organism evidence="5 6">
    <name type="scientific">Xenorhabdus innexi</name>
    <dbReference type="NCBI Taxonomy" id="290109"/>
    <lineage>
        <taxon>Bacteria</taxon>
        <taxon>Pseudomonadati</taxon>
        <taxon>Pseudomonadota</taxon>
        <taxon>Gammaproteobacteria</taxon>
        <taxon>Enterobacterales</taxon>
        <taxon>Morganellaceae</taxon>
        <taxon>Xenorhabdus</taxon>
    </lineage>
</organism>
<keyword evidence="7" id="KW-1185">Reference proteome</keyword>
<dbReference type="SUPFAM" id="SSF56784">
    <property type="entry name" value="HAD-like"/>
    <property type="match status" value="1"/>
</dbReference>
<sequence length="229" mass="26717">MNKMENKPVAFFDLDETLINTKSMFSFLRFYLEKIHGARGERKFQLRMKTFSRLARLGVPRQVINRVYYFMYMFDDVCTFKNLASMWFDDCIRSDNFFIEPLVKELKEHQKNGVEVCLVSGSCRHIINPISEYLNVTNIICSEQKEITHYFTGGIKKPMIGKNKKDAVLAFIRDKSGIKPEECYAYGDHISDIGMLEVVGHPTIVDHNKDDLDPFVKLAKERNWNIIIP</sequence>
<dbReference type="EMBL" id="FTLG01000038">
    <property type="protein sequence ID" value="SIP72046.1"/>
    <property type="molecule type" value="Genomic_DNA"/>
</dbReference>
<evidence type="ECO:0000313" key="7">
    <source>
        <dbReference type="Proteomes" id="UP000224871"/>
    </source>
</evidence>
<dbReference type="NCBIfam" id="TIGR01488">
    <property type="entry name" value="HAD-SF-IB"/>
    <property type="match status" value="1"/>
</dbReference>
<keyword evidence="1" id="KW-0479">Metal-binding</keyword>
<dbReference type="Proteomes" id="UP000196435">
    <property type="component" value="Unassembled WGS sequence"/>
</dbReference>
<dbReference type="InterPro" id="IPR023214">
    <property type="entry name" value="HAD_sf"/>
</dbReference>
<dbReference type="Pfam" id="PF12710">
    <property type="entry name" value="HAD"/>
    <property type="match status" value="1"/>
</dbReference>
<evidence type="ECO:0000313" key="4">
    <source>
        <dbReference type="EMBL" id="PHM29442.1"/>
    </source>
</evidence>
<gene>
    <name evidence="4" type="ORF">Xinn_03688</name>
    <name evidence="5" type="ORF">XIS1_1320013</name>
</gene>
<dbReference type="RefSeq" id="WP_086955290.1">
    <property type="nucleotide sequence ID" value="NZ_CAWNQC010000284.1"/>
</dbReference>
<dbReference type="AlphaFoldDB" id="A0A1N6MT81"/>
<dbReference type="GO" id="GO:0046872">
    <property type="term" value="F:metal ion binding"/>
    <property type="evidence" value="ECO:0007669"/>
    <property type="project" value="UniProtKB-KW"/>
</dbReference>
<reference evidence="5" key="1">
    <citation type="submission" date="2016-12" db="EMBL/GenBank/DDBJ databases">
        <authorList>
            <person name="Song W.-J."/>
            <person name="Kurnit D.M."/>
        </authorList>
    </citation>
    <scope>NUCLEOTIDE SEQUENCE [LARGE SCALE GENOMIC DNA]</scope>
    <source>
        <strain evidence="5">HGB1681</strain>
    </source>
</reference>
<dbReference type="Proteomes" id="UP000224871">
    <property type="component" value="Unassembled WGS sequence"/>
</dbReference>
<dbReference type="InterPro" id="IPR006385">
    <property type="entry name" value="HAD_hydro_SerB1"/>
</dbReference>
<accession>A0A1N6MT81</accession>
<evidence type="ECO:0000313" key="6">
    <source>
        <dbReference type="Proteomes" id="UP000196435"/>
    </source>
</evidence>
<reference evidence="6" key="2">
    <citation type="submission" date="2016-12" db="EMBL/GenBank/DDBJ databases">
        <authorList>
            <person name="Gaudriault S."/>
        </authorList>
    </citation>
    <scope>NUCLEOTIDE SEQUENCE [LARGE SCALE GENOMIC DNA]</scope>
    <source>
        <strain evidence="6">HGB1681 (deposited as PTA-6826 in the American Type Culture Collection)</strain>
    </source>
</reference>
<keyword evidence="3" id="KW-0460">Magnesium</keyword>
<dbReference type="InterPro" id="IPR050582">
    <property type="entry name" value="HAD-like_SerB"/>
</dbReference>
<dbReference type="PANTHER" id="PTHR43344">
    <property type="entry name" value="PHOSPHOSERINE PHOSPHATASE"/>
    <property type="match status" value="1"/>
</dbReference>
<dbReference type="EMBL" id="NIBU01000082">
    <property type="protein sequence ID" value="PHM29442.1"/>
    <property type="molecule type" value="Genomic_DNA"/>
</dbReference>
<evidence type="ECO:0000256" key="2">
    <source>
        <dbReference type="ARBA" id="ARBA00022801"/>
    </source>
</evidence>
<evidence type="ECO:0000256" key="1">
    <source>
        <dbReference type="ARBA" id="ARBA00022723"/>
    </source>
</evidence>
<dbReference type="Gene3D" id="3.40.50.1000">
    <property type="entry name" value="HAD superfamily/HAD-like"/>
    <property type="match status" value="1"/>
</dbReference>
<dbReference type="GO" id="GO:0016787">
    <property type="term" value="F:hydrolase activity"/>
    <property type="evidence" value="ECO:0007669"/>
    <property type="project" value="UniProtKB-KW"/>
</dbReference>
<dbReference type="InterPro" id="IPR036412">
    <property type="entry name" value="HAD-like_sf"/>
</dbReference>
<keyword evidence="2" id="KW-0378">Hydrolase</keyword>
<evidence type="ECO:0000313" key="5">
    <source>
        <dbReference type="EMBL" id="SIP72046.1"/>
    </source>
</evidence>
<name>A0A1N6MT81_9GAMM</name>
<protein>
    <submittedName>
        <fullName evidence="4 5">Phosphatase</fullName>
    </submittedName>
</protein>
<evidence type="ECO:0000256" key="3">
    <source>
        <dbReference type="ARBA" id="ARBA00022842"/>
    </source>
</evidence>
<dbReference type="Gene3D" id="1.20.1440.100">
    <property type="entry name" value="SG protein - dephosphorylation function"/>
    <property type="match status" value="1"/>
</dbReference>
<reference evidence="4 7" key="3">
    <citation type="journal article" date="2017" name="Nat. Microbiol.">
        <title>Natural product diversity associated with the nematode symbionts Photorhabdus and Xenorhabdus.</title>
        <authorList>
            <person name="Tobias N.J."/>
            <person name="Wolff H."/>
            <person name="Djahanschiri B."/>
            <person name="Grundmann F."/>
            <person name="Kronenwerth M."/>
            <person name="Shi Y.M."/>
            <person name="Simonyi S."/>
            <person name="Grun P."/>
            <person name="Shapiro-Ilan D."/>
            <person name="Pidot S.J."/>
            <person name="Stinear T.P."/>
            <person name="Ebersberger I."/>
            <person name="Bode H.B."/>
        </authorList>
    </citation>
    <scope>NUCLEOTIDE SEQUENCE [LARGE SCALE GENOMIC DNA]</scope>
    <source>
        <strain evidence="4 7">DSM 16336</strain>
    </source>
</reference>
<dbReference type="NCBIfam" id="TIGR01490">
    <property type="entry name" value="HAD-SF-IB-hyp1"/>
    <property type="match status" value="1"/>
</dbReference>